<dbReference type="EMBL" id="LVZM01013077">
    <property type="protein sequence ID" value="OUC44221.1"/>
    <property type="molecule type" value="Genomic_DNA"/>
</dbReference>
<dbReference type="PANTHER" id="PTHR19134:SF449">
    <property type="entry name" value="TYROSINE-PROTEIN PHOSPHATASE 1"/>
    <property type="match status" value="1"/>
</dbReference>
<dbReference type="Pfam" id="PF00102">
    <property type="entry name" value="Y_phosphatase"/>
    <property type="match status" value="1"/>
</dbReference>
<dbReference type="InterPro" id="IPR000242">
    <property type="entry name" value="PTP_cat"/>
</dbReference>
<dbReference type="SMART" id="SM00194">
    <property type="entry name" value="PTPc"/>
    <property type="match status" value="1"/>
</dbReference>
<feature type="non-terminal residue" evidence="2">
    <location>
        <position position="1"/>
    </location>
</feature>
<dbReference type="PANTHER" id="PTHR19134">
    <property type="entry name" value="RECEPTOR-TYPE TYROSINE-PROTEIN PHOSPHATASE"/>
    <property type="match status" value="1"/>
</dbReference>
<evidence type="ECO:0000259" key="1">
    <source>
        <dbReference type="PROSITE" id="PS50055"/>
    </source>
</evidence>
<dbReference type="PRINTS" id="PR00700">
    <property type="entry name" value="PRTYPHPHTASE"/>
</dbReference>
<dbReference type="Gene3D" id="3.90.190.10">
    <property type="entry name" value="Protein tyrosine phosphatase superfamily"/>
    <property type="match status" value="1"/>
</dbReference>
<dbReference type="GO" id="GO:0004725">
    <property type="term" value="F:protein tyrosine phosphatase activity"/>
    <property type="evidence" value="ECO:0007669"/>
    <property type="project" value="InterPro"/>
</dbReference>
<dbReference type="InterPro" id="IPR029021">
    <property type="entry name" value="Prot-tyrosine_phosphatase-like"/>
</dbReference>
<dbReference type="InterPro" id="IPR050348">
    <property type="entry name" value="Protein-Tyr_Phosphatase"/>
</dbReference>
<dbReference type="AlphaFoldDB" id="A0A1Y3EGM9"/>
<protein>
    <submittedName>
        <fullName evidence="2">Protein-tyrosine phosphatase</fullName>
    </submittedName>
</protein>
<comment type="caution">
    <text evidence="2">The sequence shown here is derived from an EMBL/GenBank/DDBJ whole genome shotgun (WGS) entry which is preliminary data.</text>
</comment>
<accession>A0A1Y3EGM9</accession>
<dbReference type="SUPFAM" id="SSF52799">
    <property type="entry name" value="(Phosphotyrosine protein) phosphatases II"/>
    <property type="match status" value="1"/>
</dbReference>
<evidence type="ECO:0000313" key="3">
    <source>
        <dbReference type="Proteomes" id="UP000243006"/>
    </source>
</evidence>
<sequence>LTCSYAKKSFNEQKNRFKTVVAYDRNRVILAPLLGHEDATYINASLVRGYFYSYILTQDPLSNTRWDFWRMVLEHGVASIVMLTGEEFLDQDEMYWPSELNSSICFGDKPAVTVQLLCEEQSAHYSQRKFKITNTK</sequence>
<feature type="non-terminal residue" evidence="2">
    <location>
        <position position="136"/>
    </location>
</feature>
<gene>
    <name evidence="2" type="ORF">D917_09281</name>
</gene>
<organism evidence="2 3">
    <name type="scientific">Trichinella nativa</name>
    <dbReference type="NCBI Taxonomy" id="6335"/>
    <lineage>
        <taxon>Eukaryota</taxon>
        <taxon>Metazoa</taxon>
        <taxon>Ecdysozoa</taxon>
        <taxon>Nematoda</taxon>
        <taxon>Enoplea</taxon>
        <taxon>Dorylaimia</taxon>
        <taxon>Trichinellida</taxon>
        <taxon>Trichinellidae</taxon>
        <taxon>Trichinella</taxon>
    </lineage>
</organism>
<reference evidence="2 3" key="1">
    <citation type="submission" date="2015-04" db="EMBL/GenBank/DDBJ databases">
        <title>Draft genome of the roundworm Trichinella nativa.</title>
        <authorList>
            <person name="Mitreva M."/>
        </authorList>
    </citation>
    <scope>NUCLEOTIDE SEQUENCE [LARGE SCALE GENOMIC DNA]</scope>
    <source>
        <strain evidence="2 3">ISS45</strain>
    </source>
</reference>
<feature type="domain" description="Tyrosine-protein phosphatase" evidence="1">
    <location>
        <begin position="1"/>
        <end position="136"/>
    </location>
</feature>
<evidence type="ECO:0000313" key="2">
    <source>
        <dbReference type="EMBL" id="OUC44221.1"/>
    </source>
</evidence>
<dbReference type="PROSITE" id="PS50055">
    <property type="entry name" value="TYR_PHOSPHATASE_PTP"/>
    <property type="match status" value="1"/>
</dbReference>
<dbReference type="Proteomes" id="UP000243006">
    <property type="component" value="Unassembled WGS sequence"/>
</dbReference>
<proteinExistence type="predicted"/>
<name>A0A1Y3EGM9_9BILA</name>